<name>A3U4P8_CROAH</name>
<dbReference type="GeneID" id="89454440"/>
<dbReference type="EMBL" id="CP002046">
    <property type="protein sequence ID" value="EAP87215.1"/>
    <property type="molecule type" value="Genomic_DNA"/>
</dbReference>
<organism evidence="2 3">
    <name type="scientific">Croceibacter atlanticus (strain ATCC BAA-628 / JCM 21780 / CIP 108009 / IAM 15332 / KCTC 12090 / HTCC2559)</name>
    <dbReference type="NCBI Taxonomy" id="216432"/>
    <lineage>
        <taxon>Bacteria</taxon>
        <taxon>Pseudomonadati</taxon>
        <taxon>Bacteroidota</taxon>
        <taxon>Flavobacteriia</taxon>
        <taxon>Flavobacteriales</taxon>
        <taxon>Flavobacteriaceae</taxon>
        <taxon>Croceibacter</taxon>
    </lineage>
</organism>
<dbReference type="AlphaFoldDB" id="A3U4P8"/>
<dbReference type="RefSeq" id="WP_013185896.1">
    <property type="nucleotide sequence ID" value="NC_014230.1"/>
</dbReference>
<evidence type="ECO:0000313" key="2">
    <source>
        <dbReference type="EMBL" id="EAP87215.1"/>
    </source>
</evidence>
<evidence type="ECO:0000313" key="3">
    <source>
        <dbReference type="Proteomes" id="UP000002297"/>
    </source>
</evidence>
<reference evidence="2 3" key="1">
    <citation type="journal article" date="2010" name="J. Bacteriol.">
        <title>The complete genome sequence of Croceibacter atlanticus HTCC2559T.</title>
        <authorList>
            <person name="Oh H.M."/>
            <person name="Kang I."/>
            <person name="Ferriera S."/>
            <person name="Giovannoni S.J."/>
            <person name="Cho J.C."/>
        </authorList>
    </citation>
    <scope>NUCLEOTIDE SEQUENCE [LARGE SCALE GENOMIC DNA]</scope>
    <source>
        <strain evidence="3">ATCC BAA-628 / HTCC2559 / KCTC 12090</strain>
    </source>
</reference>
<sequence>MKLILLFFIAAITFNSYSQVGIGTTDVNEDALLELDDANKGFLINRVSLNSRQDVVSVTPSATEGLMVYNTNNAGAGSDVVSPGFYFWNGSEWGKVFSEGYSRQFTQTETVRAEDQTTVYTLPGLDNDIVAPQSGTYQIYVIGYYAAGIRGNESNSYDANGTCSVWLEIDDVKVAEAFIRSSSKRIRDDNTNSTRTFLALSRQGNIIYNVDLQEGQTYNFKVRAKEWSQNNSDGPFSPTPNGRFGFWGLDSDLYQGSPGYTDTAARNMMTITLLRRY</sequence>
<dbReference type="KEGG" id="cat:CA2559_00630"/>
<dbReference type="STRING" id="216432.CA2559_00630"/>
<evidence type="ECO:0000256" key="1">
    <source>
        <dbReference type="SAM" id="SignalP"/>
    </source>
</evidence>
<proteinExistence type="predicted"/>
<dbReference type="OrthoDB" id="1430919at2"/>
<feature type="signal peptide" evidence="1">
    <location>
        <begin position="1"/>
        <end position="18"/>
    </location>
</feature>
<keyword evidence="3" id="KW-1185">Reference proteome</keyword>
<accession>A3U4P8</accession>
<dbReference type="Proteomes" id="UP000002297">
    <property type="component" value="Chromosome"/>
</dbReference>
<gene>
    <name evidence="2" type="ordered locus">CA2559_00630</name>
</gene>
<feature type="chain" id="PRO_5002659785" evidence="1">
    <location>
        <begin position="19"/>
        <end position="277"/>
    </location>
</feature>
<keyword evidence="1" id="KW-0732">Signal</keyword>
<protein>
    <submittedName>
        <fullName evidence="2">Uncharacterized protein</fullName>
    </submittedName>
</protein>
<dbReference type="eggNOG" id="COG3209">
    <property type="taxonomic scope" value="Bacteria"/>
</dbReference>
<dbReference type="HOGENOM" id="CLU_1003694_0_0_10"/>